<dbReference type="SUPFAM" id="SSF53901">
    <property type="entry name" value="Thiolase-like"/>
    <property type="match status" value="2"/>
</dbReference>
<dbReference type="GO" id="GO:0004315">
    <property type="term" value="F:3-oxoacyl-[acyl-carrier-protein] synthase activity"/>
    <property type="evidence" value="ECO:0007669"/>
    <property type="project" value="TreeGrafter"/>
</dbReference>
<dbReference type="PANTHER" id="PTHR11712:SF322">
    <property type="entry name" value="POLYKETIDE BETA-KETOACYL SYNTHASE 2-RELATED"/>
    <property type="match status" value="1"/>
</dbReference>
<evidence type="ECO:0000313" key="6">
    <source>
        <dbReference type="EMBL" id="MBB4285701.1"/>
    </source>
</evidence>
<keyword evidence="3" id="KW-0012">Acyltransferase</keyword>
<evidence type="ECO:0000256" key="1">
    <source>
        <dbReference type="ARBA" id="ARBA00008467"/>
    </source>
</evidence>
<reference evidence="6 7" key="1">
    <citation type="submission" date="2020-08" db="EMBL/GenBank/DDBJ databases">
        <title>Genome sequencing of Purple Non-Sulfur Bacteria from various extreme environments.</title>
        <authorList>
            <person name="Mayer M."/>
        </authorList>
    </citation>
    <scope>NUCLEOTIDE SEQUENCE [LARGE SCALE GENOMIC DNA]</scope>
    <source>
        <strain evidence="6 7">JA135</strain>
    </source>
</reference>
<dbReference type="InterPro" id="IPR014031">
    <property type="entry name" value="Ketoacyl_synth_C"/>
</dbReference>
<dbReference type="InterPro" id="IPR014030">
    <property type="entry name" value="Ketoacyl_synth_N"/>
</dbReference>
<evidence type="ECO:0000256" key="2">
    <source>
        <dbReference type="ARBA" id="ARBA00022679"/>
    </source>
</evidence>
<dbReference type="SMART" id="SM00825">
    <property type="entry name" value="PKS_KS"/>
    <property type="match status" value="1"/>
</dbReference>
<evidence type="ECO:0000256" key="4">
    <source>
        <dbReference type="RuleBase" id="RU003694"/>
    </source>
</evidence>
<dbReference type="EMBL" id="JACIGI010000009">
    <property type="protein sequence ID" value="MBB4285701.1"/>
    <property type="molecule type" value="Genomic_DNA"/>
</dbReference>
<feature type="domain" description="Ketosynthase family 3 (KS3)" evidence="5">
    <location>
        <begin position="1"/>
        <end position="384"/>
    </location>
</feature>
<evidence type="ECO:0000259" key="5">
    <source>
        <dbReference type="PROSITE" id="PS52004"/>
    </source>
</evidence>
<comment type="caution">
    <text evidence="6">The sequence shown here is derived from an EMBL/GenBank/DDBJ whole genome shotgun (WGS) entry which is preliminary data.</text>
</comment>
<keyword evidence="2 4" id="KW-0808">Transferase</keyword>
<dbReference type="Gene3D" id="3.40.47.10">
    <property type="match status" value="2"/>
</dbReference>
<dbReference type="PANTHER" id="PTHR11712">
    <property type="entry name" value="POLYKETIDE SYNTHASE-RELATED"/>
    <property type="match status" value="1"/>
</dbReference>
<comment type="similarity">
    <text evidence="1 4">Belongs to the thiolase-like superfamily. Beta-ketoacyl-ACP synthases family.</text>
</comment>
<proteinExistence type="inferred from homology"/>
<dbReference type="RefSeq" id="WP_184433366.1">
    <property type="nucleotide sequence ID" value="NZ_JACIGI010000009.1"/>
</dbReference>
<dbReference type="InterPro" id="IPR000794">
    <property type="entry name" value="Beta-ketoacyl_synthase"/>
</dbReference>
<dbReference type="GO" id="GO:0006633">
    <property type="term" value="P:fatty acid biosynthetic process"/>
    <property type="evidence" value="ECO:0007669"/>
    <property type="project" value="TreeGrafter"/>
</dbReference>
<evidence type="ECO:0000256" key="3">
    <source>
        <dbReference type="ARBA" id="ARBA00023315"/>
    </source>
</evidence>
<name>A0A7W6RZ34_9PROT</name>
<evidence type="ECO:0000313" key="7">
    <source>
        <dbReference type="Proteomes" id="UP000555728"/>
    </source>
</evidence>
<dbReference type="Pfam" id="PF02801">
    <property type="entry name" value="Ketoacyl-synt_C"/>
    <property type="match status" value="1"/>
</dbReference>
<dbReference type="Proteomes" id="UP000555728">
    <property type="component" value="Unassembled WGS sequence"/>
</dbReference>
<dbReference type="InterPro" id="IPR020841">
    <property type="entry name" value="PKS_Beta-ketoAc_synthase_dom"/>
</dbReference>
<sequence>MTRDVVITGIGVVLPKTRTVEDLWAHGTAPGHGRAPTVERLSPRLHGSRIDETVLDNALPPRLARKLDVFTVYALVATQSAIADAGLDLAAIDRTRCGAFVGNCFGGWRFTERELRHLHTQGPRSVSPFQATSWFPAAPQGQITIVHGLKGFSKTYMADRMSSLVSVAAAARQIRQGQLDVAIAGGAESTNTDFVRAALEHVAAANGEPAPHDSGFAVSEGAVFLILEDAAHARARGARVYARVQAFAMRNAPCGPDQYGTDPDTLQGTMRRVLGNMKADIVLPDASGLARVDACEQAALAAVCPGVPTLRPKDRYGHAFGAEGALDVAFASLMLHRQRSLPGTAPDDSAPPFAAPDATPATIERVLINACAMGGGAGSLVLTKET</sequence>
<dbReference type="InterPro" id="IPR016039">
    <property type="entry name" value="Thiolase-like"/>
</dbReference>
<organism evidence="6 7">
    <name type="scientific">Roseospira goensis</name>
    <dbReference type="NCBI Taxonomy" id="391922"/>
    <lineage>
        <taxon>Bacteria</taxon>
        <taxon>Pseudomonadati</taxon>
        <taxon>Pseudomonadota</taxon>
        <taxon>Alphaproteobacteria</taxon>
        <taxon>Rhodospirillales</taxon>
        <taxon>Rhodospirillaceae</taxon>
        <taxon>Roseospira</taxon>
    </lineage>
</organism>
<accession>A0A7W6RZ34</accession>
<dbReference type="AlphaFoldDB" id="A0A7W6RZ34"/>
<keyword evidence="7" id="KW-1185">Reference proteome</keyword>
<gene>
    <name evidence="6" type="ORF">GGD88_001421</name>
</gene>
<protein>
    <submittedName>
        <fullName evidence="6">3-oxoacyl-(Acyl-carrier-protein) synthase</fullName>
    </submittedName>
</protein>
<dbReference type="PROSITE" id="PS52004">
    <property type="entry name" value="KS3_2"/>
    <property type="match status" value="1"/>
</dbReference>
<dbReference type="Pfam" id="PF00109">
    <property type="entry name" value="ketoacyl-synt"/>
    <property type="match status" value="1"/>
</dbReference>